<feature type="transmembrane region" description="Helical" evidence="7">
    <location>
        <begin position="319"/>
        <end position="340"/>
    </location>
</feature>
<dbReference type="PANTHER" id="PTHR30354:SF22">
    <property type="entry name" value="HIGH-AFFINITY GLUCONATE TRANSPORTER"/>
    <property type="match status" value="1"/>
</dbReference>
<proteinExistence type="predicted"/>
<feature type="transmembrane region" description="Helical" evidence="7">
    <location>
        <begin position="141"/>
        <end position="159"/>
    </location>
</feature>
<organism evidence="8 9">
    <name type="scientific">Halalkalicoccus tibetensis</name>
    <dbReference type="NCBI Taxonomy" id="175632"/>
    <lineage>
        <taxon>Archaea</taxon>
        <taxon>Methanobacteriati</taxon>
        <taxon>Methanobacteriota</taxon>
        <taxon>Stenosarchaea group</taxon>
        <taxon>Halobacteria</taxon>
        <taxon>Halobacteriales</taxon>
        <taxon>Halococcaceae</taxon>
        <taxon>Halalkalicoccus</taxon>
    </lineage>
</organism>
<sequence length="458" mass="47155">MVLSNPLVPFVIGVVAVVLLLVWLKLPAFVGLILAAMAIGIATPELPFATVPEELAEAFGDTMVDIGIPILMAAIIGKCLMDSGAAERVVRAFLSITGEDNSEYALLGSSYVLSIPVFFDNVFYLLAPLARSMKARTGVKYSLYISVLASGALATHMLVPPTPGPLAAAGSLGVDLGLAILIGAMVALPASLLAGIVYGTYLHGREDFPLRDAMGSTPESLEEKAETPTAQLPGLFESGMPILLPVVLIASSTIANALAEQGVLAEGGSLVQLTTFVGNANFALTAAAMAAAFTLYRLEIGDREEFSEELTEALKSGGNIIAITAAGGTFGAMLAAAGVGEYIAEGLAALGISLLIAGWLIAAVIRVAQGSATVAILTGASIMAPLLDALAAHPVYMLMAVGCGAMIAPWYNDSGFWIISEVAGITQVETFKTYSATATIMSITGLVMVLVLSTVLPF</sequence>
<evidence type="ECO:0000256" key="1">
    <source>
        <dbReference type="ARBA" id="ARBA00004651"/>
    </source>
</evidence>
<dbReference type="AlphaFoldDB" id="A0ABD5V4N7"/>
<feature type="transmembrane region" description="Helical" evidence="7">
    <location>
        <begin position="431"/>
        <end position="456"/>
    </location>
</feature>
<feature type="transmembrane region" description="Helical" evidence="7">
    <location>
        <begin position="179"/>
        <end position="201"/>
    </location>
</feature>
<dbReference type="EMBL" id="JBHSXQ010000001">
    <property type="protein sequence ID" value="MFC6903824.1"/>
    <property type="molecule type" value="Genomic_DNA"/>
</dbReference>
<dbReference type="PANTHER" id="PTHR30354">
    <property type="entry name" value="GNT FAMILY GLUCONATE TRANSPORTER"/>
    <property type="match status" value="1"/>
</dbReference>
<dbReference type="Proteomes" id="UP001596312">
    <property type="component" value="Unassembled WGS sequence"/>
</dbReference>
<keyword evidence="4 7" id="KW-0812">Transmembrane</keyword>
<keyword evidence="9" id="KW-1185">Reference proteome</keyword>
<evidence type="ECO:0000256" key="5">
    <source>
        <dbReference type="ARBA" id="ARBA00022989"/>
    </source>
</evidence>
<evidence type="ECO:0000256" key="7">
    <source>
        <dbReference type="SAM" id="Phobius"/>
    </source>
</evidence>
<protein>
    <submittedName>
        <fullName evidence="8">GntP family permease</fullName>
    </submittedName>
</protein>
<comment type="subcellular location">
    <subcellularLocation>
        <location evidence="1">Cell membrane</location>
        <topology evidence="1">Multi-pass membrane protein</topology>
    </subcellularLocation>
</comment>
<dbReference type="GO" id="GO:0005886">
    <property type="term" value="C:plasma membrane"/>
    <property type="evidence" value="ECO:0007669"/>
    <property type="project" value="UniProtKB-SubCell"/>
</dbReference>
<reference evidence="8 9" key="1">
    <citation type="journal article" date="2019" name="Int. J. Syst. Evol. Microbiol.">
        <title>The Global Catalogue of Microorganisms (GCM) 10K type strain sequencing project: providing services to taxonomists for standard genome sequencing and annotation.</title>
        <authorList>
            <consortium name="The Broad Institute Genomics Platform"/>
            <consortium name="The Broad Institute Genome Sequencing Center for Infectious Disease"/>
            <person name="Wu L."/>
            <person name="Ma J."/>
        </authorList>
    </citation>
    <scope>NUCLEOTIDE SEQUENCE [LARGE SCALE GENOMIC DNA]</scope>
    <source>
        <strain evidence="8 9">CGMCC 1.3240</strain>
    </source>
</reference>
<dbReference type="InterPro" id="IPR003474">
    <property type="entry name" value="Glcn_transporter"/>
</dbReference>
<feature type="transmembrane region" description="Helical" evidence="7">
    <location>
        <begin position="29"/>
        <end position="49"/>
    </location>
</feature>
<evidence type="ECO:0000256" key="4">
    <source>
        <dbReference type="ARBA" id="ARBA00022692"/>
    </source>
</evidence>
<evidence type="ECO:0000256" key="2">
    <source>
        <dbReference type="ARBA" id="ARBA00022448"/>
    </source>
</evidence>
<feature type="transmembrane region" description="Helical" evidence="7">
    <location>
        <begin position="279"/>
        <end position="298"/>
    </location>
</feature>
<dbReference type="Pfam" id="PF02447">
    <property type="entry name" value="GntP_permease"/>
    <property type="match status" value="1"/>
</dbReference>
<feature type="transmembrane region" description="Helical" evidence="7">
    <location>
        <begin position="6"/>
        <end position="24"/>
    </location>
</feature>
<evidence type="ECO:0000313" key="9">
    <source>
        <dbReference type="Proteomes" id="UP001596312"/>
    </source>
</evidence>
<feature type="transmembrane region" description="Helical" evidence="7">
    <location>
        <begin position="242"/>
        <end position="259"/>
    </location>
</feature>
<gene>
    <name evidence="8" type="ORF">ACFQGH_01285</name>
</gene>
<comment type="caution">
    <text evidence="8">The sequence shown here is derived from an EMBL/GenBank/DDBJ whole genome shotgun (WGS) entry which is preliminary data.</text>
</comment>
<keyword evidence="6 7" id="KW-0472">Membrane</keyword>
<feature type="transmembrane region" description="Helical" evidence="7">
    <location>
        <begin position="346"/>
        <end position="368"/>
    </location>
</feature>
<evidence type="ECO:0000256" key="3">
    <source>
        <dbReference type="ARBA" id="ARBA00022475"/>
    </source>
</evidence>
<evidence type="ECO:0000313" key="8">
    <source>
        <dbReference type="EMBL" id="MFC6903824.1"/>
    </source>
</evidence>
<keyword evidence="2" id="KW-0813">Transport</keyword>
<dbReference type="RefSeq" id="WP_340602311.1">
    <property type="nucleotide sequence ID" value="NZ_JBBMXV010000001.1"/>
</dbReference>
<feature type="transmembrane region" description="Helical" evidence="7">
    <location>
        <begin position="111"/>
        <end position="129"/>
    </location>
</feature>
<name>A0ABD5V4N7_9EURY</name>
<evidence type="ECO:0000256" key="6">
    <source>
        <dbReference type="ARBA" id="ARBA00023136"/>
    </source>
</evidence>
<keyword evidence="5 7" id="KW-1133">Transmembrane helix</keyword>
<accession>A0ABD5V4N7</accession>
<keyword evidence="3" id="KW-1003">Cell membrane</keyword>
<feature type="transmembrane region" description="Helical" evidence="7">
    <location>
        <begin position="389"/>
        <end position="411"/>
    </location>
</feature>